<dbReference type="SUPFAM" id="SSF53686">
    <property type="entry name" value="Tryptophan synthase beta subunit-like PLP-dependent enzymes"/>
    <property type="match status" value="1"/>
</dbReference>
<comment type="similarity">
    <text evidence="4">Belongs to the threonine synthase family.</text>
</comment>
<comment type="cofactor">
    <cofactor evidence="1">
        <name>pyridoxal 5'-phosphate</name>
        <dbReference type="ChEBI" id="CHEBI:597326"/>
    </cofactor>
</comment>
<dbReference type="InterPro" id="IPR036052">
    <property type="entry name" value="TrpB-like_PALP_sf"/>
</dbReference>
<organism evidence="14 15">
    <name type="scientific">Flavonifractor hominis</name>
    <dbReference type="NCBI Taxonomy" id="3133178"/>
    <lineage>
        <taxon>Bacteria</taxon>
        <taxon>Bacillati</taxon>
        <taxon>Bacillota</taxon>
        <taxon>Clostridia</taxon>
        <taxon>Eubacteriales</taxon>
        <taxon>Oscillospiraceae</taxon>
        <taxon>Flavonifractor</taxon>
    </lineage>
</organism>
<dbReference type="InterPro" id="IPR001926">
    <property type="entry name" value="TrpB-like_PALP"/>
</dbReference>
<dbReference type="NCBIfam" id="TIGR00260">
    <property type="entry name" value="thrC"/>
    <property type="match status" value="1"/>
</dbReference>
<evidence type="ECO:0000256" key="8">
    <source>
        <dbReference type="ARBA" id="ARBA00022697"/>
    </source>
</evidence>
<feature type="domain" description="Tryptophan synthase beta chain-like PALP" evidence="12">
    <location>
        <begin position="99"/>
        <end position="424"/>
    </location>
</feature>
<evidence type="ECO:0000256" key="3">
    <source>
        <dbReference type="ARBA" id="ARBA00004979"/>
    </source>
</evidence>
<reference evidence="14 15" key="1">
    <citation type="submission" date="2024-03" db="EMBL/GenBank/DDBJ databases">
        <title>Human intestinal bacterial collection.</title>
        <authorList>
            <person name="Pauvert C."/>
            <person name="Hitch T.C.A."/>
            <person name="Clavel T."/>
        </authorList>
    </citation>
    <scope>NUCLEOTIDE SEQUENCE [LARGE SCALE GENOMIC DNA]</scope>
    <source>
        <strain evidence="14 15">CLA-AP-H34</strain>
    </source>
</reference>
<dbReference type="InterPro" id="IPR029144">
    <property type="entry name" value="Thr_synth_N"/>
</dbReference>
<keyword evidence="15" id="KW-1185">Reference proteome</keyword>
<evidence type="ECO:0000256" key="9">
    <source>
        <dbReference type="ARBA" id="ARBA00022898"/>
    </source>
</evidence>
<dbReference type="InterPro" id="IPR000634">
    <property type="entry name" value="Ser/Thr_deHydtase_PyrdxlP-BS"/>
</dbReference>
<dbReference type="EC" id="4.2.3.1" evidence="5 11"/>
<dbReference type="Gene3D" id="3.40.50.1100">
    <property type="match status" value="2"/>
</dbReference>
<evidence type="ECO:0000313" key="14">
    <source>
        <dbReference type="EMBL" id="MEQ2455202.1"/>
    </source>
</evidence>
<feature type="domain" description="Threonine synthase N-terminal" evidence="13">
    <location>
        <begin position="3"/>
        <end position="79"/>
    </location>
</feature>
<gene>
    <name evidence="14" type="primary">thrC</name>
    <name evidence="14" type="ORF">WMO45_01600</name>
</gene>
<evidence type="ECO:0000256" key="5">
    <source>
        <dbReference type="ARBA" id="ARBA00013028"/>
    </source>
</evidence>
<dbReference type="PANTHER" id="PTHR43515">
    <property type="entry name" value="THREONINE SYNTHASE-LIKE 1"/>
    <property type="match status" value="1"/>
</dbReference>
<dbReference type="RefSeq" id="WP_349138897.1">
    <property type="nucleotide sequence ID" value="NZ_JBBMFT010000001.1"/>
</dbReference>
<comment type="pathway">
    <text evidence="3">Amino-acid biosynthesis; L-threonine biosynthesis; L-threonine from L-aspartate: step 5/5.</text>
</comment>
<comment type="catalytic activity">
    <reaction evidence="10">
        <text>O-phospho-L-homoserine + H2O = L-threonine + phosphate</text>
        <dbReference type="Rhea" id="RHEA:10840"/>
        <dbReference type="ChEBI" id="CHEBI:15377"/>
        <dbReference type="ChEBI" id="CHEBI:43474"/>
        <dbReference type="ChEBI" id="CHEBI:57590"/>
        <dbReference type="ChEBI" id="CHEBI:57926"/>
        <dbReference type="EC" id="4.2.3.1"/>
    </reaction>
</comment>
<proteinExistence type="inferred from homology"/>
<keyword evidence="7" id="KW-0028">Amino-acid biosynthesis</keyword>
<dbReference type="PROSITE" id="PS00165">
    <property type="entry name" value="DEHYDRATASE_SER_THR"/>
    <property type="match status" value="1"/>
</dbReference>
<keyword evidence="8" id="KW-0791">Threonine biosynthesis</keyword>
<protein>
    <recommendedName>
        <fullName evidence="6 11">Threonine synthase</fullName>
        <ecNumber evidence="5 11">4.2.3.1</ecNumber>
    </recommendedName>
</protein>
<dbReference type="Gene3D" id="3.90.1380.10">
    <property type="entry name" value="Threonine synthase, N-terminal domain"/>
    <property type="match status" value="1"/>
</dbReference>
<keyword evidence="9" id="KW-0663">Pyridoxal phosphate</keyword>
<evidence type="ECO:0000313" key="15">
    <source>
        <dbReference type="Proteomes" id="UP001440599"/>
    </source>
</evidence>
<evidence type="ECO:0000256" key="6">
    <source>
        <dbReference type="ARBA" id="ARBA00018679"/>
    </source>
</evidence>
<dbReference type="GO" id="GO:0004795">
    <property type="term" value="F:threonine synthase activity"/>
    <property type="evidence" value="ECO:0007669"/>
    <property type="project" value="UniProtKB-EC"/>
</dbReference>
<comment type="function">
    <text evidence="2">Catalyzes the gamma-elimination of phosphate from L-phosphohomoserine and the beta-addition of water to produce L-threonine.</text>
</comment>
<dbReference type="InterPro" id="IPR037158">
    <property type="entry name" value="Thr_synth_N_sf"/>
</dbReference>
<evidence type="ECO:0000256" key="2">
    <source>
        <dbReference type="ARBA" id="ARBA00003648"/>
    </source>
</evidence>
<evidence type="ECO:0000256" key="4">
    <source>
        <dbReference type="ARBA" id="ARBA00005517"/>
    </source>
</evidence>
<dbReference type="InterPro" id="IPR004450">
    <property type="entry name" value="Thr_synthase-like"/>
</dbReference>
<sequence>MYYVSTRNKNDRHTASEAIAHGLAADGGLMTPEVLPNLSHNALDTMRDMSYQQRAVYVMNAYLDDFTSSELSVYTTKAYGGGKFDTREVAPVRGVDANTYCLELWHGPTCAFKDMALQMLPHLLTASLVKNQEEKTACILVATSGDTGKAALEGFRDVDKTRILVFYPKDGVSAIQQLQMNTQEGTNVGVCSVVGNFDDAQTGVKRLFSDETLRQELAGRGYFFSSANSINWGRVLPQIVYYISAYCDLMREEKIQKGDLVNVCVPTGNFGNILAAYYAKQMGVPIGRLICASNRNDVLTDFLNTGVYDRNRTFYNTMSPSMDILISSNLERLLFALSGQNDEEVRTYMTQLSETGRYEVSPAIRSKLDKLFAAGCCDDEQTARTIGRMWREHHYLIDPHTAVAFDVLEQYRSKTGDQTPTIVVSTASPFKFCDNVLRAIGVNDLAQGTDILDQLAEQSGVPVPAPLAALKEKPIRFADTVDKDHMADRVLEMLH</sequence>
<evidence type="ECO:0000256" key="1">
    <source>
        <dbReference type="ARBA" id="ARBA00001933"/>
    </source>
</evidence>
<name>A0ABV1EMQ5_9FIRM</name>
<dbReference type="Pfam" id="PF14821">
    <property type="entry name" value="Thr_synth_N"/>
    <property type="match status" value="1"/>
</dbReference>
<dbReference type="Proteomes" id="UP001440599">
    <property type="component" value="Unassembled WGS sequence"/>
</dbReference>
<dbReference type="Pfam" id="PF00291">
    <property type="entry name" value="PALP"/>
    <property type="match status" value="1"/>
</dbReference>
<keyword evidence="14" id="KW-0456">Lyase</keyword>
<evidence type="ECO:0000256" key="10">
    <source>
        <dbReference type="ARBA" id="ARBA00049144"/>
    </source>
</evidence>
<evidence type="ECO:0000256" key="11">
    <source>
        <dbReference type="NCBIfam" id="TIGR00260"/>
    </source>
</evidence>
<evidence type="ECO:0000259" key="13">
    <source>
        <dbReference type="Pfam" id="PF14821"/>
    </source>
</evidence>
<accession>A0ABV1EMQ5</accession>
<dbReference type="PANTHER" id="PTHR43515:SF1">
    <property type="entry name" value="THREONINE SYNTHASE-LIKE 1"/>
    <property type="match status" value="1"/>
</dbReference>
<comment type="caution">
    <text evidence="14">The sequence shown here is derived from an EMBL/GenBank/DDBJ whole genome shotgun (WGS) entry which is preliminary data.</text>
</comment>
<dbReference type="CDD" id="cd01560">
    <property type="entry name" value="Thr-synth_2"/>
    <property type="match status" value="1"/>
</dbReference>
<dbReference type="EMBL" id="JBBMFT010000001">
    <property type="protein sequence ID" value="MEQ2455202.1"/>
    <property type="molecule type" value="Genomic_DNA"/>
</dbReference>
<evidence type="ECO:0000259" key="12">
    <source>
        <dbReference type="Pfam" id="PF00291"/>
    </source>
</evidence>
<evidence type="ECO:0000256" key="7">
    <source>
        <dbReference type="ARBA" id="ARBA00022605"/>
    </source>
</evidence>